<dbReference type="InterPro" id="IPR035920">
    <property type="entry name" value="YhbY-like_sf"/>
</dbReference>
<keyword evidence="8" id="KW-0508">mRNA splicing</keyword>
<dbReference type="Pfam" id="PF01985">
    <property type="entry name" value="CRS1_YhbY"/>
    <property type="match status" value="2"/>
</dbReference>
<reference evidence="13 14" key="1">
    <citation type="submission" date="2024-01" db="EMBL/GenBank/DDBJ databases">
        <authorList>
            <person name="Waweru B."/>
        </authorList>
    </citation>
    <scope>NUCLEOTIDE SEQUENCE [LARGE SCALE GENOMIC DNA]</scope>
</reference>
<feature type="domain" description="CRM" evidence="12">
    <location>
        <begin position="4"/>
        <end position="101"/>
    </location>
</feature>
<keyword evidence="14" id="KW-1185">Reference proteome</keyword>
<evidence type="ECO:0000256" key="2">
    <source>
        <dbReference type="ARBA" id="ARBA00022528"/>
    </source>
</evidence>
<accession>A0AAV1S3B2</accession>
<keyword evidence="3" id="KW-0934">Plastid</keyword>
<dbReference type="SMART" id="SM01103">
    <property type="entry name" value="CRS1_YhbY"/>
    <property type="match status" value="2"/>
</dbReference>
<feature type="coiled-coil region" evidence="11">
    <location>
        <begin position="157"/>
        <end position="191"/>
    </location>
</feature>
<proteinExistence type="predicted"/>
<dbReference type="PANTHER" id="PTHR31846">
    <property type="entry name" value="CRS1 / YHBY (CRM) DOMAIN-CONTAINING PROTEIN"/>
    <property type="match status" value="1"/>
</dbReference>
<dbReference type="InterPro" id="IPR001890">
    <property type="entry name" value="RNA-binding_CRM"/>
</dbReference>
<dbReference type="InterPro" id="IPR045278">
    <property type="entry name" value="CRS1/CFM2/CFM3"/>
</dbReference>
<evidence type="ECO:0000256" key="8">
    <source>
        <dbReference type="ARBA" id="ARBA00023187"/>
    </source>
</evidence>
<keyword evidence="2" id="KW-0150">Chloroplast</keyword>
<dbReference type="GO" id="GO:0003729">
    <property type="term" value="F:mRNA binding"/>
    <property type="evidence" value="ECO:0007669"/>
    <property type="project" value="InterPro"/>
</dbReference>
<dbReference type="AlphaFoldDB" id="A0AAV1S3B2"/>
<dbReference type="SUPFAM" id="SSF75471">
    <property type="entry name" value="YhbY-like"/>
    <property type="match status" value="2"/>
</dbReference>
<gene>
    <name evidence="13" type="ORF">DCAF_LOCUS17721</name>
</gene>
<comment type="caution">
    <text evidence="13">The sequence shown here is derived from an EMBL/GenBank/DDBJ whole genome shotgun (WGS) entry which is preliminary data.</text>
</comment>
<dbReference type="Gene3D" id="3.30.110.60">
    <property type="entry name" value="YhbY-like"/>
    <property type="match status" value="2"/>
</dbReference>
<evidence type="ECO:0000256" key="4">
    <source>
        <dbReference type="ARBA" id="ARBA00022664"/>
    </source>
</evidence>
<protein>
    <recommendedName>
        <fullName evidence="12">CRM domain-containing protein</fullName>
    </recommendedName>
</protein>
<dbReference type="PANTHER" id="PTHR31846:SF10">
    <property type="entry name" value="CHLOROPLASTIC GROUP IIA INTRON SPLICING FACILITATOR CRS1, CHLOROPLASTIC"/>
    <property type="match status" value="1"/>
</dbReference>
<dbReference type="GO" id="GO:1990904">
    <property type="term" value="C:ribonucleoprotein complex"/>
    <property type="evidence" value="ECO:0007669"/>
    <property type="project" value="UniProtKB-KW"/>
</dbReference>
<evidence type="ECO:0000256" key="10">
    <source>
        <dbReference type="PROSITE-ProRule" id="PRU00626"/>
    </source>
</evidence>
<dbReference type="PROSITE" id="PS51295">
    <property type="entry name" value="CRM"/>
    <property type="match status" value="2"/>
</dbReference>
<evidence type="ECO:0000256" key="7">
    <source>
        <dbReference type="ARBA" id="ARBA00022946"/>
    </source>
</evidence>
<keyword evidence="9" id="KW-0687">Ribonucleoprotein</keyword>
<dbReference type="GO" id="GO:0000373">
    <property type="term" value="P:Group II intron splicing"/>
    <property type="evidence" value="ECO:0007669"/>
    <property type="project" value="UniProtKB-ARBA"/>
</dbReference>
<evidence type="ECO:0000256" key="1">
    <source>
        <dbReference type="ARBA" id="ARBA00004229"/>
    </source>
</evidence>
<evidence type="ECO:0000256" key="5">
    <source>
        <dbReference type="ARBA" id="ARBA00022737"/>
    </source>
</evidence>
<name>A0AAV1S3B2_9ROSI</name>
<evidence type="ECO:0000256" key="9">
    <source>
        <dbReference type="ARBA" id="ARBA00023274"/>
    </source>
</evidence>
<dbReference type="Proteomes" id="UP001314170">
    <property type="component" value="Unassembled WGS sequence"/>
</dbReference>
<comment type="subcellular location">
    <subcellularLocation>
        <location evidence="1">Plastid</location>
        <location evidence="1">Chloroplast</location>
    </subcellularLocation>
</comment>
<evidence type="ECO:0000313" key="13">
    <source>
        <dbReference type="EMBL" id="CAK7344297.1"/>
    </source>
</evidence>
<evidence type="ECO:0000256" key="3">
    <source>
        <dbReference type="ARBA" id="ARBA00022640"/>
    </source>
</evidence>
<evidence type="ECO:0000259" key="12">
    <source>
        <dbReference type="PROSITE" id="PS51295"/>
    </source>
</evidence>
<keyword evidence="11" id="KW-0175">Coiled coil</keyword>
<evidence type="ECO:0000256" key="6">
    <source>
        <dbReference type="ARBA" id="ARBA00022884"/>
    </source>
</evidence>
<keyword evidence="6 10" id="KW-0694">RNA-binding</keyword>
<dbReference type="GO" id="GO:0006397">
    <property type="term" value="P:mRNA processing"/>
    <property type="evidence" value="ECO:0007669"/>
    <property type="project" value="UniProtKB-KW"/>
</dbReference>
<organism evidence="13 14">
    <name type="scientific">Dovyalis caffra</name>
    <dbReference type="NCBI Taxonomy" id="77055"/>
    <lineage>
        <taxon>Eukaryota</taxon>
        <taxon>Viridiplantae</taxon>
        <taxon>Streptophyta</taxon>
        <taxon>Embryophyta</taxon>
        <taxon>Tracheophyta</taxon>
        <taxon>Spermatophyta</taxon>
        <taxon>Magnoliopsida</taxon>
        <taxon>eudicotyledons</taxon>
        <taxon>Gunneridae</taxon>
        <taxon>Pentapetalae</taxon>
        <taxon>rosids</taxon>
        <taxon>fabids</taxon>
        <taxon>Malpighiales</taxon>
        <taxon>Salicaceae</taxon>
        <taxon>Flacourtieae</taxon>
        <taxon>Dovyalis</taxon>
    </lineage>
</organism>
<evidence type="ECO:0000313" key="14">
    <source>
        <dbReference type="Proteomes" id="UP001314170"/>
    </source>
</evidence>
<keyword evidence="5" id="KW-0677">Repeat</keyword>
<sequence length="394" mass="45200">MDVGEEDRMEVEMQRDSSVKKVSKFYGRRNRRLQGLAASILKLWEKTIIAKIAVKWGVPNTNNEQMADELKSLTGGVLLLRNKFFIILYRGKDFLPGQVANVIVDREIALRKCQTNEEGARMKAIENFYMAGEPLNTSRSGILYEFQDIQIKFQKMAKVKADSEIQLEAEKEKLERELRKEAHRLFILKSKIEKPAMDLLKFNSAWVTTEPDADQGIMTEEEIECFRKIGLKVRGGLVLGRRGVFEGVMEGLHQHWKHREVVKVITMQRVFAQVIHTAKLLEAESDGILVSVDKLKEGHAIIIYCGKNYKRPQRLLKSNLLTKREALKQISSNSESWGKWNSSSCYHFTYAELQESKEKYLKSEKLGANSASHSDSSWSSTLTWESNHVGSFHE</sequence>
<evidence type="ECO:0000256" key="11">
    <source>
        <dbReference type="SAM" id="Coils"/>
    </source>
</evidence>
<dbReference type="GO" id="GO:0009507">
    <property type="term" value="C:chloroplast"/>
    <property type="evidence" value="ECO:0007669"/>
    <property type="project" value="UniProtKB-SubCell"/>
</dbReference>
<keyword evidence="4" id="KW-0507">mRNA processing</keyword>
<feature type="domain" description="CRM" evidence="12">
    <location>
        <begin position="216"/>
        <end position="316"/>
    </location>
</feature>
<dbReference type="EMBL" id="CAWUPB010001161">
    <property type="protein sequence ID" value="CAK7344297.1"/>
    <property type="molecule type" value="Genomic_DNA"/>
</dbReference>
<keyword evidence="7" id="KW-0809">Transit peptide</keyword>